<evidence type="ECO:0000313" key="8">
    <source>
        <dbReference type="Proteomes" id="UP000258613"/>
    </source>
</evidence>
<dbReference type="GO" id="GO:0035999">
    <property type="term" value="P:tetrahydrofolate interconversion"/>
    <property type="evidence" value="ECO:0007669"/>
    <property type="project" value="UniProtKB-UniRule"/>
</dbReference>
<dbReference type="EC" id="6.3.4.3" evidence="6"/>
<dbReference type="RefSeq" id="WP_117367664.1">
    <property type="nucleotide sequence ID" value="NZ_CP027033.1"/>
</dbReference>
<dbReference type="Pfam" id="PF01268">
    <property type="entry name" value="FTHFS"/>
    <property type="match status" value="1"/>
</dbReference>
<gene>
    <name evidence="6" type="primary">fhs</name>
    <name evidence="7" type="ORF">AArcMg_0874</name>
</gene>
<dbReference type="Gene3D" id="3.10.410.10">
    <property type="entry name" value="Formyltetrahydrofolate synthetase, domain 3"/>
    <property type="match status" value="1"/>
</dbReference>
<dbReference type="PROSITE" id="PS00721">
    <property type="entry name" value="FTHFS_1"/>
    <property type="match status" value="1"/>
</dbReference>
<organism evidence="7 8">
    <name type="scientific">Natrarchaeobaculum sulfurireducens</name>
    <dbReference type="NCBI Taxonomy" id="2044521"/>
    <lineage>
        <taxon>Archaea</taxon>
        <taxon>Methanobacteriati</taxon>
        <taxon>Methanobacteriota</taxon>
        <taxon>Stenosarchaea group</taxon>
        <taxon>Halobacteria</taxon>
        <taxon>Halobacteriales</taxon>
        <taxon>Natrialbaceae</taxon>
        <taxon>Natrarchaeobaculum</taxon>
    </lineage>
</organism>
<feature type="binding site" evidence="6">
    <location>
        <begin position="76"/>
        <end position="83"/>
    </location>
    <ligand>
        <name>ATP</name>
        <dbReference type="ChEBI" id="CHEBI:30616"/>
    </ligand>
</feature>
<keyword evidence="3 6" id="KW-0436">Ligase</keyword>
<dbReference type="Gene3D" id="3.40.50.300">
    <property type="entry name" value="P-loop containing nucleotide triphosphate hydrolases"/>
    <property type="match status" value="1"/>
</dbReference>
<name>A0A346PN00_9EURY</name>
<dbReference type="Proteomes" id="UP000258613">
    <property type="component" value="Chromosome"/>
</dbReference>
<dbReference type="SUPFAM" id="SSF52540">
    <property type="entry name" value="P-loop containing nucleoside triphosphate hydrolases"/>
    <property type="match status" value="1"/>
</dbReference>
<comment type="catalytic activity">
    <reaction evidence="6">
        <text>(6S)-5,6,7,8-tetrahydrofolate + formate + ATP = (6R)-10-formyltetrahydrofolate + ADP + phosphate</text>
        <dbReference type="Rhea" id="RHEA:20221"/>
        <dbReference type="ChEBI" id="CHEBI:15740"/>
        <dbReference type="ChEBI" id="CHEBI:30616"/>
        <dbReference type="ChEBI" id="CHEBI:43474"/>
        <dbReference type="ChEBI" id="CHEBI:57453"/>
        <dbReference type="ChEBI" id="CHEBI:195366"/>
        <dbReference type="ChEBI" id="CHEBI:456216"/>
        <dbReference type="EC" id="6.3.4.3"/>
    </reaction>
</comment>
<evidence type="ECO:0000256" key="1">
    <source>
        <dbReference type="ARBA" id="ARBA00004777"/>
    </source>
</evidence>
<evidence type="ECO:0000256" key="5">
    <source>
        <dbReference type="ARBA" id="ARBA00022840"/>
    </source>
</evidence>
<comment type="similarity">
    <text evidence="6">Belongs to the formate--tetrahydrofolate ligase family.</text>
</comment>
<dbReference type="FunFam" id="3.30.1510.10:FF:000001">
    <property type="entry name" value="Formate--tetrahydrofolate ligase"/>
    <property type="match status" value="1"/>
</dbReference>
<evidence type="ECO:0000256" key="3">
    <source>
        <dbReference type="ARBA" id="ARBA00022598"/>
    </source>
</evidence>
<dbReference type="InterPro" id="IPR000559">
    <property type="entry name" value="Formate_THF_ligase"/>
</dbReference>
<dbReference type="NCBIfam" id="NF010030">
    <property type="entry name" value="PRK13505.1"/>
    <property type="match status" value="1"/>
</dbReference>
<dbReference type="HAMAP" id="MF_01543">
    <property type="entry name" value="FTHFS"/>
    <property type="match status" value="1"/>
</dbReference>
<dbReference type="UniPathway" id="UPA00193"/>
<reference evidence="8" key="1">
    <citation type="submission" date="2018-02" db="EMBL/GenBank/DDBJ databases">
        <title>Phenotypic and genomic properties of facultatively anaerobic sulfur-reducing natronoarchaea from hypersaline soda lakes.</title>
        <authorList>
            <person name="Sorokin D.Y."/>
            <person name="Kublanov I.V."/>
            <person name="Roman P."/>
            <person name="Sinninghe Damste J.S."/>
            <person name="Golyshin P.N."/>
            <person name="Rojo D."/>
            <person name="Ciordia S."/>
            <person name="Mena M.D.C."/>
            <person name="Ferrer M."/>
            <person name="Messina E."/>
            <person name="Smedile F."/>
            <person name="La Spada G."/>
            <person name="La Cono V."/>
            <person name="Yakimov M.M."/>
        </authorList>
    </citation>
    <scope>NUCLEOTIDE SEQUENCE [LARGE SCALE GENOMIC DNA]</scope>
    <source>
        <strain evidence="8">AArc-Mg</strain>
    </source>
</reference>
<evidence type="ECO:0000313" key="7">
    <source>
        <dbReference type="EMBL" id="AXR80895.1"/>
    </source>
</evidence>
<dbReference type="GO" id="GO:0004329">
    <property type="term" value="F:formate-tetrahydrofolate ligase activity"/>
    <property type="evidence" value="ECO:0007669"/>
    <property type="project" value="UniProtKB-UniRule"/>
</dbReference>
<dbReference type="InterPro" id="IPR020628">
    <property type="entry name" value="Formate_THF_ligase_CS"/>
</dbReference>
<dbReference type="GeneID" id="37641368"/>
<dbReference type="CDD" id="cd00477">
    <property type="entry name" value="FTHFS"/>
    <property type="match status" value="1"/>
</dbReference>
<keyword evidence="5 6" id="KW-0067">ATP-binding</keyword>
<keyword evidence="4 6" id="KW-0547">Nucleotide-binding</keyword>
<dbReference type="PROSITE" id="PS00722">
    <property type="entry name" value="FTHFS_2"/>
    <property type="match status" value="1"/>
</dbReference>
<dbReference type="EMBL" id="CP027033">
    <property type="protein sequence ID" value="AXR80895.1"/>
    <property type="molecule type" value="Genomic_DNA"/>
</dbReference>
<sequence length="572" mass="59881">MNTSTDQDLPSDVELARRADRQPIEDVVAPLGLEPADLDQYGDHVAKLSSATTRRLTDRAASSDTRYVLVTGMTPTPRGEGKTVTNVGLAQAFDRLGKTAVAAIREPSLGPVFGVKGGAAGGGHSQVLPMKEINLHFTGDLHAVTAAHNLIAATLDNHVHQGNALEIDVDRIVWPRALDVNDRALREAVVGLGGTTNGPPREDAFVLTPASELMAVLCLASDREDLESRIGRIVVATDADGAPVTVDDLGVTGAVVVLLEDAFRPNVVQTTEGTPAFVHGGPFANIAHGTNTIVADRAAGALADYVVTEAGFGADLGAEKFFDIVAPAADITPAAAVLVVTVRALKYHGKDLWPVEFDALEDPDVEAVRGGFANLDRHVGVLQQYGVPVVVAINRFPSDTDAEVDAILEHCRDDLEVRAAESTVHRDGGEGGIALAKAVDAAVEGHEGTFAPLYDRDAPVSEKIETVATEVYGADGVTFTADARKDLERLERVGLETAPVCLSKTPYSFSDDASKNGAPTGWELTVRELRPAAGAGFVVALTGDVLTMPGLPAEPAALEMGLADDGSVSGLF</sequence>
<evidence type="ECO:0000256" key="2">
    <source>
        <dbReference type="ARBA" id="ARBA00022563"/>
    </source>
</evidence>
<keyword evidence="8" id="KW-1185">Reference proteome</keyword>
<protein>
    <recommendedName>
        <fullName evidence="6">Formate--tetrahydrofolate ligase</fullName>
        <ecNumber evidence="6">6.3.4.3</ecNumber>
    </recommendedName>
    <alternativeName>
        <fullName evidence="6">Formyltetrahydrofolate synthetase</fullName>
        <shortName evidence="6">FHS</shortName>
        <shortName evidence="6">FTHFS</shortName>
    </alternativeName>
</protein>
<dbReference type="InterPro" id="IPR027417">
    <property type="entry name" value="P-loop_NTPase"/>
</dbReference>
<comment type="pathway">
    <text evidence="1 6">One-carbon metabolism; tetrahydrofolate interconversion.</text>
</comment>
<accession>A0A346PN00</accession>
<dbReference type="KEGG" id="nag:AArcMg_0874"/>
<proteinExistence type="inferred from homology"/>
<keyword evidence="2 6" id="KW-0554">One-carbon metabolism</keyword>
<dbReference type="GO" id="GO:0005524">
    <property type="term" value="F:ATP binding"/>
    <property type="evidence" value="ECO:0007669"/>
    <property type="project" value="UniProtKB-UniRule"/>
</dbReference>
<dbReference type="OrthoDB" id="53075at2157"/>
<dbReference type="AlphaFoldDB" id="A0A346PN00"/>
<evidence type="ECO:0000256" key="4">
    <source>
        <dbReference type="ARBA" id="ARBA00022741"/>
    </source>
</evidence>
<dbReference type="Gene3D" id="3.30.1510.10">
    <property type="entry name" value="Domain 2, N(10)-formyltetrahydrofolate synthetase"/>
    <property type="match status" value="1"/>
</dbReference>
<evidence type="ECO:0000256" key="6">
    <source>
        <dbReference type="HAMAP-Rule" id="MF_01543"/>
    </source>
</evidence>